<dbReference type="OrthoDB" id="793442at2"/>
<name>A0A291QPL5_9BACT</name>
<keyword evidence="3" id="KW-1185">Reference proteome</keyword>
<reference evidence="2 3" key="1">
    <citation type="submission" date="2017-10" db="EMBL/GenBank/DDBJ databases">
        <title>Paenichitinophaga pekingensis gen. nov., sp. nov., isolated from activated sludge.</title>
        <authorList>
            <person name="Jin D."/>
            <person name="Kong X."/>
            <person name="Deng Y."/>
            <person name="Bai Z."/>
        </authorList>
    </citation>
    <scope>NUCLEOTIDE SEQUENCE [LARGE SCALE GENOMIC DNA]</scope>
    <source>
        <strain evidence="2 3">13</strain>
    </source>
</reference>
<accession>A0A291QPL5</accession>
<evidence type="ECO:0000313" key="3">
    <source>
        <dbReference type="Proteomes" id="UP000220133"/>
    </source>
</evidence>
<keyword evidence="1" id="KW-0732">Signal</keyword>
<evidence type="ECO:0000256" key="1">
    <source>
        <dbReference type="SAM" id="SignalP"/>
    </source>
</evidence>
<feature type="signal peptide" evidence="1">
    <location>
        <begin position="1"/>
        <end position="19"/>
    </location>
</feature>
<proteinExistence type="predicted"/>
<dbReference type="RefSeq" id="WP_098192174.1">
    <property type="nucleotide sequence ID" value="NZ_CP023777.1"/>
</dbReference>
<sequence length="160" mass="18271">MKIIICLLFCTAFYFSAHSQILTKFDTIRLKEKIDYKLAEPAVLEASEMILSNPAYPSLQTWQATVAFIFRWINGTPDYKLELNEFMGSILKDKVALPIYLTSFAKSAINSNGSASTREIEDAALKLMVDYLKDDQHKVKLGKKMKQFIKDYEENQANGK</sequence>
<evidence type="ECO:0000313" key="2">
    <source>
        <dbReference type="EMBL" id="ATL45784.1"/>
    </source>
</evidence>
<organism evidence="2 3">
    <name type="scientific">Chitinophaga caeni</name>
    <dbReference type="NCBI Taxonomy" id="2029983"/>
    <lineage>
        <taxon>Bacteria</taxon>
        <taxon>Pseudomonadati</taxon>
        <taxon>Bacteroidota</taxon>
        <taxon>Chitinophagia</taxon>
        <taxon>Chitinophagales</taxon>
        <taxon>Chitinophagaceae</taxon>
        <taxon>Chitinophaga</taxon>
    </lineage>
</organism>
<dbReference type="Proteomes" id="UP000220133">
    <property type="component" value="Chromosome"/>
</dbReference>
<dbReference type="AlphaFoldDB" id="A0A291QPL5"/>
<gene>
    <name evidence="2" type="ORF">COR50_00645</name>
</gene>
<protein>
    <submittedName>
        <fullName evidence="2">Uncharacterized protein</fullName>
    </submittedName>
</protein>
<dbReference type="EMBL" id="CP023777">
    <property type="protein sequence ID" value="ATL45784.1"/>
    <property type="molecule type" value="Genomic_DNA"/>
</dbReference>
<dbReference type="KEGG" id="cbae:COR50_00645"/>
<feature type="chain" id="PRO_5012990910" evidence="1">
    <location>
        <begin position="20"/>
        <end position="160"/>
    </location>
</feature>